<keyword evidence="1" id="KW-1133">Transmembrane helix</keyword>
<dbReference type="Pfam" id="PF11293">
    <property type="entry name" value="DUF3094"/>
    <property type="match status" value="1"/>
</dbReference>
<accession>A0A081NKJ6</accession>
<dbReference type="OrthoDB" id="6198446at2"/>
<evidence type="ECO:0000313" key="3">
    <source>
        <dbReference type="Proteomes" id="UP000028073"/>
    </source>
</evidence>
<reference evidence="2 3" key="1">
    <citation type="submission" date="2014-06" db="EMBL/GenBank/DDBJ databases">
        <title>Whole Genome Sequences of Three Symbiotic Endozoicomonas Bacteria.</title>
        <authorList>
            <person name="Neave M.J."/>
            <person name="Apprill A."/>
            <person name="Voolstra C.R."/>
        </authorList>
    </citation>
    <scope>NUCLEOTIDE SEQUENCE [LARGE SCALE GENOMIC DNA]</scope>
    <source>
        <strain evidence="2 3">DSM 25634</strain>
    </source>
</reference>
<evidence type="ECO:0000313" key="2">
    <source>
        <dbReference type="EMBL" id="KEQ18969.1"/>
    </source>
</evidence>
<keyword evidence="1" id="KW-0812">Transmembrane</keyword>
<keyword evidence="3" id="KW-1185">Reference proteome</keyword>
<gene>
    <name evidence="2" type="ORF">GZ78_02665</name>
</gene>
<name>A0A081NKJ6_9GAMM</name>
<evidence type="ECO:0000256" key="1">
    <source>
        <dbReference type="SAM" id="Phobius"/>
    </source>
</evidence>
<dbReference type="RefSeq" id="WP_034832507.1">
    <property type="nucleotide sequence ID" value="NZ_JOKH01000001.1"/>
</dbReference>
<feature type="transmembrane region" description="Helical" evidence="1">
    <location>
        <begin position="37"/>
        <end position="60"/>
    </location>
</feature>
<dbReference type="AlphaFoldDB" id="A0A081NKJ6"/>
<sequence length="61" mass="7084">MEKTQTRLYPEDQAKVDRFLNTGTNAAERNRFRPLKLMFWLAMMIVILGVLSRVIGIFILG</sequence>
<dbReference type="STRING" id="1137799.GZ78_02665"/>
<keyword evidence="1" id="KW-0472">Membrane</keyword>
<protein>
    <recommendedName>
        <fullName evidence="4">50s ribosomal protein l13</fullName>
    </recommendedName>
</protein>
<dbReference type="Proteomes" id="UP000028073">
    <property type="component" value="Unassembled WGS sequence"/>
</dbReference>
<dbReference type="InterPro" id="IPR021444">
    <property type="entry name" value="DUF3094"/>
</dbReference>
<evidence type="ECO:0008006" key="4">
    <source>
        <dbReference type="Google" id="ProtNLM"/>
    </source>
</evidence>
<comment type="caution">
    <text evidence="2">The sequence shown here is derived from an EMBL/GenBank/DDBJ whole genome shotgun (WGS) entry which is preliminary data.</text>
</comment>
<proteinExistence type="predicted"/>
<dbReference type="EMBL" id="JOKH01000001">
    <property type="protein sequence ID" value="KEQ18969.1"/>
    <property type="molecule type" value="Genomic_DNA"/>
</dbReference>
<organism evidence="2 3">
    <name type="scientific">Endozoicomonas numazuensis</name>
    <dbReference type="NCBI Taxonomy" id="1137799"/>
    <lineage>
        <taxon>Bacteria</taxon>
        <taxon>Pseudomonadati</taxon>
        <taxon>Pseudomonadota</taxon>
        <taxon>Gammaproteobacteria</taxon>
        <taxon>Oceanospirillales</taxon>
        <taxon>Endozoicomonadaceae</taxon>
        <taxon>Endozoicomonas</taxon>
    </lineage>
</organism>